<keyword evidence="1" id="KW-1133">Transmembrane helix</keyword>
<proteinExistence type="predicted"/>
<evidence type="ECO:0000313" key="3">
    <source>
        <dbReference type="Proteomes" id="UP000530928"/>
    </source>
</evidence>
<organism evidence="2 3">
    <name type="scientific">Nonomuraea soli</name>
    <dbReference type="NCBI Taxonomy" id="1032476"/>
    <lineage>
        <taxon>Bacteria</taxon>
        <taxon>Bacillati</taxon>
        <taxon>Actinomycetota</taxon>
        <taxon>Actinomycetes</taxon>
        <taxon>Streptosporangiales</taxon>
        <taxon>Streptosporangiaceae</taxon>
        <taxon>Nonomuraea</taxon>
    </lineage>
</organism>
<sequence length="134" mass="13601">MSTWRVISTVFGIAAVVFIVMAPNYKSTSQRIADDNANEAAVLAAARDAAAKLDGVKGNPSIADVEAALPSGFQVTGGGGSRMGDLGADGGMSSTHTIEVSGADGVHHACLTVETRFSNFQYAPASVRADPGAC</sequence>
<dbReference type="RefSeq" id="WP_181610416.1">
    <property type="nucleotide sequence ID" value="NZ_BAABAM010000002.1"/>
</dbReference>
<gene>
    <name evidence="2" type="ORF">HNR30_002980</name>
</gene>
<feature type="transmembrane region" description="Helical" evidence="1">
    <location>
        <begin position="6"/>
        <end position="25"/>
    </location>
</feature>
<comment type="caution">
    <text evidence="2">The sequence shown here is derived from an EMBL/GenBank/DDBJ whole genome shotgun (WGS) entry which is preliminary data.</text>
</comment>
<evidence type="ECO:0000256" key="1">
    <source>
        <dbReference type="SAM" id="Phobius"/>
    </source>
</evidence>
<dbReference type="Proteomes" id="UP000530928">
    <property type="component" value="Unassembled WGS sequence"/>
</dbReference>
<keyword evidence="1" id="KW-0812">Transmembrane</keyword>
<reference evidence="2 3" key="1">
    <citation type="submission" date="2020-07" db="EMBL/GenBank/DDBJ databases">
        <title>Genomic Encyclopedia of Type Strains, Phase IV (KMG-IV): sequencing the most valuable type-strain genomes for metagenomic binning, comparative biology and taxonomic classification.</title>
        <authorList>
            <person name="Goeker M."/>
        </authorList>
    </citation>
    <scope>NUCLEOTIDE SEQUENCE [LARGE SCALE GENOMIC DNA]</scope>
    <source>
        <strain evidence="2 3">DSM 45533</strain>
    </source>
</reference>
<dbReference type="EMBL" id="JACDUR010000003">
    <property type="protein sequence ID" value="MBA2891639.1"/>
    <property type="molecule type" value="Genomic_DNA"/>
</dbReference>
<keyword evidence="3" id="KW-1185">Reference proteome</keyword>
<keyword evidence="1" id="KW-0472">Membrane</keyword>
<name>A0A7W0HQ79_9ACTN</name>
<dbReference type="AlphaFoldDB" id="A0A7W0HQ79"/>
<evidence type="ECO:0000313" key="2">
    <source>
        <dbReference type="EMBL" id="MBA2891639.1"/>
    </source>
</evidence>
<accession>A0A7W0HQ79</accession>
<protein>
    <submittedName>
        <fullName evidence="2">Uncharacterized protein</fullName>
    </submittedName>
</protein>